<dbReference type="EMBL" id="JBHSLD010000004">
    <property type="protein sequence ID" value="MFC5379754.1"/>
    <property type="molecule type" value="Genomic_DNA"/>
</dbReference>
<evidence type="ECO:0000313" key="2">
    <source>
        <dbReference type="Proteomes" id="UP001596122"/>
    </source>
</evidence>
<proteinExistence type="predicted"/>
<protein>
    <submittedName>
        <fullName evidence="1">Sucrase ferredoxin</fullName>
    </submittedName>
</protein>
<dbReference type="SUPFAM" id="SSF52833">
    <property type="entry name" value="Thioredoxin-like"/>
    <property type="match status" value="1"/>
</dbReference>
<accession>A0ABW0GJD5</accession>
<dbReference type="InterPro" id="IPR009737">
    <property type="entry name" value="Aim32/Apd1-like"/>
</dbReference>
<dbReference type="Proteomes" id="UP001596122">
    <property type="component" value="Unassembled WGS sequence"/>
</dbReference>
<evidence type="ECO:0000313" key="1">
    <source>
        <dbReference type="EMBL" id="MFC5379754.1"/>
    </source>
</evidence>
<dbReference type="Pfam" id="PF06999">
    <property type="entry name" value="Suc_Fer-like"/>
    <property type="match status" value="1"/>
</dbReference>
<dbReference type="InterPro" id="IPR036249">
    <property type="entry name" value="Thioredoxin-like_sf"/>
</dbReference>
<comment type="caution">
    <text evidence="1">The sequence shown here is derived from an EMBL/GenBank/DDBJ whole genome shotgun (WGS) entry which is preliminary data.</text>
</comment>
<keyword evidence="2" id="KW-1185">Reference proteome</keyword>
<sequence>MTAGGTQGEVPARCSVLAAAVGEPVEGTAPHAVAWVGIVLPGAWPRRAIDRVPEELARALERVPRVRPVLLRPVPGHPVPDVGLVLAGTVPGRAWLRTVGPDEQEAALARLVAPDGGAVALLAQGRDPGVGRRETRPAVLVCTNGARDRCCALAGRPAAALLAHRLPRERVLVWESSHLGGHRFAPTAAVLPHGVLLGGLGPDPAVLAHAVDDQLAGRHVVEGYRGRSTYPPVEQVAEAAVRRHLAVVATNAGPDDVHVDGSGPHPEDPAATLVLLRHTGGRTFRVRVKQEVTDELRPSSCEAEPSPVAVWHADVDADPQPGVWFGG</sequence>
<dbReference type="Gene3D" id="3.40.30.10">
    <property type="entry name" value="Glutaredoxin"/>
    <property type="match status" value="1"/>
</dbReference>
<dbReference type="RefSeq" id="WP_340268980.1">
    <property type="nucleotide sequence ID" value="NZ_JBBEOG010000003.1"/>
</dbReference>
<reference evidence="2" key="1">
    <citation type="journal article" date="2019" name="Int. J. Syst. Evol. Microbiol.">
        <title>The Global Catalogue of Microorganisms (GCM) 10K type strain sequencing project: providing services to taxonomists for standard genome sequencing and annotation.</title>
        <authorList>
            <consortium name="The Broad Institute Genomics Platform"/>
            <consortium name="The Broad Institute Genome Sequencing Center for Infectious Disease"/>
            <person name="Wu L."/>
            <person name="Ma J."/>
        </authorList>
    </citation>
    <scope>NUCLEOTIDE SEQUENCE [LARGE SCALE GENOMIC DNA]</scope>
    <source>
        <strain evidence="2">CCUG 43114</strain>
    </source>
</reference>
<gene>
    <name evidence="1" type="ORF">ACFPJ6_03015</name>
</gene>
<name>A0ABW0GJD5_9MICO</name>
<organism evidence="1 2">
    <name type="scientific">Aquipuribacter nitratireducens</name>
    <dbReference type="NCBI Taxonomy" id="650104"/>
    <lineage>
        <taxon>Bacteria</taxon>
        <taxon>Bacillati</taxon>
        <taxon>Actinomycetota</taxon>
        <taxon>Actinomycetes</taxon>
        <taxon>Micrococcales</taxon>
        <taxon>Intrasporangiaceae</taxon>
        <taxon>Aquipuribacter</taxon>
    </lineage>
</organism>